<accession>A0A1G2SE79</accession>
<dbReference type="SUPFAM" id="SSF89919">
    <property type="entry name" value="Ribosome-binding factor A, RbfA"/>
    <property type="match status" value="1"/>
</dbReference>
<keyword evidence="1" id="KW-0690">Ribosome biogenesis</keyword>
<dbReference type="Proteomes" id="UP000177987">
    <property type="component" value="Unassembled WGS sequence"/>
</dbReference>
<gene>
    <name evidence="2" type="ORF">A2937_00775</name>
</gene>
<evidence type="ECO:0000256" key="1">
    <source>
        <dbReference type="ARBA" id="ARBA00022517"/>
    </source>
</evidence>
<evidence type="ECO:0000313" key="3">
    <source>
        <dbReference type="Proteomes" id="UP000177987"/>
    </source>
</evidence>
<comment type="caution">
    <text evidence="2">The sequence shown here is derived from an EMBL/GenBank/DDBJ whole genome shotgun (WGS) entry which is preliminary data.</text>
</comment>
<dbReference type="STRING" id="1802727.A2937_00775"/>
<protein>
    <recommendedName>
        <fullName evidence="4">Ribosome-binding factor A</fullName>
    </recommendedName>
</protein>
<dbReference type="AlphaFoldDB" id="A0A1G2SE79"/>
<dbReference type="EMBL" id="MHUW01000018">
    <property type="protein sequence ID" value="OHA83356.1"/>
    <property type="molecule type" value="Genomic_DNA"/>
</dbReference>
<evidence type="ECO:0000313" key="2">
    <source>
        <dbReference type="EMBL" id="OHA83356.1"/>
    </source>
</evidence>
<dbReference type="GO" id="GO:0006364">
    <property type="term" value="P:rRNA processing"/>
    <property type="evidence" value="ECO:0007669"/>
    <property type="project" value="InterPro"/>
</dbReference>
<dbReference type="InterPro" id="IPR015946">
    <property type="entry name" value="KH_dom-like_a/b"/>
</dbReference>
<reference evidence="2 3" key="1">
    <citation type="journal article" date="2016" name="Nat. Commun.">
        <title>Thousands of microbial genomes shed light on interconnected biogeochemical processes in an aquifer system.</title>
        <authorList>
            <person name="Anantharaman K."/>
            <person name="Brown C.T."/>
            <person name="Hug L.A."/>
            <person name="Sharon I."/>
            <person name="Castelle C.J."/>
            <person name="Probst A.J."/>
            <person name="Thomas B.C."/>
            <person name="Singh A."/>
            <person name="Wilkins M.J."/>
            <person name="Karaoz U."/>
            <person name="Brodie E.L."/>
            <person name="Williams K.H."/>
            <person name="Hubbard S.S."/>
            <person name="Banfield J.F."/>
        </authorList>
    </citation>
    <scope>NUCLEOTIDE SEQUENCE [LARGE SCALE GENOMIC DNA]</scope>
</reference>
<dbReference type="InterPro" id="IPR000238">
    <property type="entry name" value="RbfA"/>
</dbReference>
<sequence length="108" mass="12704">MATPRQEKMREFLREIAARFFQREAGTRSLITVTDATISPDFKRATIYITTIPTSEEERALDFAKRKRTELREYIAEHAKLRTLPVFEVKLDMGERSRQRIDDLLQEG</sequence>
<dbReference type="InterPro" id="IPR023799">
    <property type="entry name" value="RbfA_dom_sf"/>
</dbReference>
<organism evidence="2 3">
    <name type="scientific">Candidatus Yonathbacteria bacterium RIFCSPLOWO2_01_FULL_47_33b</name>
    <dbReference type="NCBI Taxonomy" id="1802727"/>
    <lineage>
        <taxon>Bacteria</taxon>
        <taxon>Candidatus Yonathiibacteriota</taxon>
    </lineage>
</organism>
<evidence type="ECO:0008006" key="4">
    <source>
        <dbReference type="Google" id="ProtNLM"/>
    </source>
</evidence>
<name>A0A1G2SE79_9BACT</name>
<dbReference type="Pfam" id="PF02033">
    <property type="entry name" value="RBFA"/>
    <property type="match status" value="1"/>
</dbReference>
<dbReference type="Gene3D" id="3.30.300.20">
    <property type="match status" value="1"/>
</dbReference>
<proteinExistence type="predicted"/>